<reference evidence="1 2" key="1">
    <citation type="submission" date="2014-04" db="EMBL/GenBank/DDBJ databases">
        <authorList>
            <consortium name="DOE Joint Genome Institute"/>
            <person name="Kuo A."/>
            <person name="Tarkka M."/>
            <person name="Buscot F."/>
            <person name="Kohler A."/>
            <person name="Nagy L.G."/>
            <person name="Floudas D."/>
            <person name="Copeland A."/>
            <person name="Barry K.W."/>
            <person name="Cichocki N."/>
            <person name="Veneault-Fourrey C."/>
            <person name="LaButti K."/>
            <person name="Lindquist E.A."/>
            <person name="Lipzen A."/>
            <person name="Lundell T."/>
            <person name="Morin E."/>
            <person name="Murat C."/>
            <person name="Sun H."/>
            <person name="Tunlid A."/>
            <person name="Henrissat B."/>
            <person name="Grigoriev I.V."/>
            <person name="Hibbett D.S."/>
            <person name="Martin F."/>
            <person name="Nordberg H.P."/>
            <person name="Cantor M.N."/>
            <person name="Hua S.X."/>
        </authorList>
    </citation>
    <scope>NUCLEOTIDE SEQUENCE [LARGE SCALE GENOMIC DNA]</scope>
    <source>
        <strain evidence="1 2">F 1598</strain>
    </source>
</reference>
<accession>A0A0C3GHE8</accession>
<organism evidence="1 2">
    <name type="scientific">Piloderma croceum (strain F 1598)</name>
    <dbReference type="NCBI Taxonomy" id="765440"/>
    <lineage>
        <taxon>Eukaryota</taxon>
        <taxon>Fungi</taxon>
        <taxon>Dikarya</taxon>
        <taxon>Basidiomycota</taxon>
        <taxon>Agaricomycotina</taxon>
        <taxon>Agaricomycetes</taxon>
        <taxon>Agaricomycetidae</taxon>
        <taxon>Atheliales</taxon>
        <taxon>Atheliaceae</taxon>
        <taxon>Piloderma</taxon>
    </lineage>
</organism>
<protein>
    <recommendedName>
        <fullName evidence="3">F-box domain-containing protein</fullName>
    </recommendedName>
</protein>
<dbReference type="EMBL" id="KN832974">
    <property type="protein sequence ID" value="KIM90061.1"/>
    <property type="molecule type" value="Genomic_DNA"/>
</dbReference>
<name>A0A0C3GHE8_PILCF</name>
<reference evidence="2" key="2">
    <citation type="submission" date="2015-01" db="EMBL/GenBank/DDBJ databases">
        <title>Evolutionary Origins and Diversification of the Mycorrhizal Mutualists.</title>
        <authorList>
            <consortium name="DOE Joint Genome Institute"/>
            <consortium name="Mycorrhizal Genomics Consortium"/>
            <person name="Kohler A."/>
            <person name="Kuo A."/>
            <person name="Nagy L.G."/>
            <person name="Floudas D."/>
            <person name="Copeland A."/>
            <person name="Barry K.W."/>
            <person name="Cichocki N."/>
            <person name="Veneault-Fourrey C."/>
            <person name="LaButti K."/>
            <person name="Lindquist E.A."/>
            <person name="Lipzen A."/>
            <person name="Lundell T."/>
            <person name="Morin E."/>
            <person name="Murat C."/>
            <person name="Riley R."/>
            <person name="Ohm R."/>
            <person name="Sun H."/>
            <person name="Tunlid A."/>
            <person name="Henrissat B."/>
            <person name="Grigoriev I.V."/>
            <person name="Hibbett D.S."/>
            <person name="Martin F."/>
        </authorList>
    </citation>
    <scope>NUCLEOTIDE SEQUENCE [LARGE SCALE GENOMIC DNA]</scope>
    <source>
        <strain evidence="2">F 1598</strain>
    </source>
</reference>
<gene>
    <name evidence="1" type="ORF">PILCRDRAFT_206940</name>
</gene>
<evidence type="ECO:0000313" key="1">
    <source>
        <dbReference type="EMBL" id="KIM90061.1"/>
    </source>
</evidence>
<sequence length="417" mass="48244">MKTKLALCLVSKSFHDMAIEFLYETITLRQLQCVNPLINLLRHKTKPCKQYRGWWCRRLEIAIGKGSNEYYGGMWPQDIHALWTLVYSCPRLVIFLCTVHYNMANRMRHSLIPTRFRIPRTLFQLIASNCSQTLKRIEIHGDTAIRLDRVELLLKACTLLEVCRIERVDLYDPEWVVYDSPNESDPEECGVELGEVSDAEWDGGNSEVMTEFRRARMNTKWPVEPLRQEIVLPNLHTLEIYPFCLHPGILILPSLLCVGYRLDMTTTSEVSKTNLDRVLGDTYHHLTHMTYWGPTTMIWDILDRLPNVTELTFGAILNDNTALVLPRCHLCLSSINLVWSIYYPATTTYFLAAIAKAVSDGLFPSLHDVRVWECKVEIEQAQRDIFSSLGLTLEYTACFQSRFIKCVQFCLVPLPFR</sequence>
<dbReference type="OrthoDB" id="2973896at2759"/>
<dbReference type="HOGENOM" id="CLU_659072_0_0_1"/>
<evidence type="ECO:0000313" key="2">
    <source>
        <dbReference type="Proteomes" id="UP000054166"/>
    </source>
</evidence>
<dbReference type="AlphaFoldDB" id="A0A0C3GHE8"/>
<keyword evidence="2" id="KW-1185">Reference proteome</keyword>
<dbReference type="Proteomes" id="UP000054166">
    <property type="component" value="Unassembled WGS sequence"/>
</dbReference>
<proteinExistence type="predicted"/>
<evidence type="ECO:0008006" key="3">
    <source>
        <dbReference type="Google" id="ProtNLM"/>
    </source>
</evidence>
<dbReference type="InParanoid" id="A0A0C3GHE8"/>